<dbReference type="EMBL" id="PZZP01000001">
    <property type="protein sequence ID" value="PTM57495.1"/>
    <property type="molecule type" value="Genomic_DNA"/>
</dbReference>
<accession>A0A2T4Z6J0</accession>
<dbReference type="InterPro" id="IPR050188">
    <property type="entry name" value="RluA_PseudoU_synthase"/>
</dbReference>
<sequence>MNNAEAAPFLHTVKKEEEGKMLRQVLQQRFRFSRRLLRRLRESQGVTVNGRVVYFTSRVTEGDAIQVIMPQDPEPAIPPQELSLRIVFEDDDLIVLDKEPGQVVHPTKDYRDYTLANGLVYHWRQRGEQRQARPVTRLDKDTSGLIVFAKHAYAHAFLAKEMGKRRYRRQYLAMVRGEWLQEEGVIDAPIDRSPEEPHKRMVREDGVEAITHFQVERRLKGATLLRLELETGRTHQIRVHLSHRGFPIIGDTLYGGQDATIARQALHAARLCLFHPRDRREHEWKSLMPEDMERLVQSFL</sequence>
<evidence type="ECO:0000313" key="9">
    <source>
        <dbReference type="Proteomes" id="UP000241639"/>
    </source>
</evidence>
<dbReference type="GO" id="GO:0140098">
    <property type="term" value="F:catalytic activity, acting on RNA"/>
    <property type="evidence" value="ECO:0007669"/>
    <property type="project" value="UniProtKB-ARBA"/>
</dbReference>
<dbReference type="Gene3D" id="3.10.290.10">
    <property type="entry name" value="RNA-binding S4 domain"/>
    <property type="match status" value="1"/>
</dbReference>
<evidence type="ECO:0000256" key="5">
    <source>
        <dbReference type="PROSITE-ProRule" id="PRU00182"/>
    </source>
</evidence>
<evidence type="ECO:0000259" key="7">
    <source>
        <dbReference type="Pfam" id="PF00849"/>
    </source>
</evidence>
<evidence type="ECO:0000256" key="1">
    <source>
        <dbReference type="ARBA" id="ARBA00000073"/>
    </source>
</evidence>
<dbReference type="GO" id="GO:0003723">
    <property type="term" value="F:RNA binding"/>
    <property type="evidence" value="ECO:0007669"/>
    <property type="project" value="UniProtKB-KW"/>
</dbReference>
<keyword evidence="9" id="KW-1185">Reference proteome</keyword>
<keyword evidence="5" id="KW-0694">RNA-binding</keyword>
<reference evidence="8 9" key="1">
    <citation type="submission" date="2018-04" db="EMBL/GenBank/DDBJ databases">
        <title>Genomic Encyclopedia of Archaeal and Bacterial Type Strains, Phase II (KMG-II): from individual species to whole genera.</title>
        <authorList>
            <person name="Goeker M."/>
        </authorList>
    </citation>
    <scope>NUCLEOTIDE SEQUENCE [LARGE SCALE GENOMIC DNA]</scope>
    <source>
        <strain evidence="8 9">DSM 45169</strain>
    </source>
</reference>
<feature type="active site" evidence="4">
    <location>
        <position position="139"/>
    </location>
</feature>
<gene>
    <name evidence="8" type="ORF">C8J48_0043</name>
</gene>
<comment type="function">
    <text evidence="6">Responsible for synthesis of pseudouridine from uracil.</text>
</comment>
<dbReference type="InterPro" id="IPR006145">
    <property type="entry name" value="PsdUridine_synth_RsuA/RluA"/>
</dbReference>
<comment type="similarity">
    <text evidence="2 6">Belongs to the pseudouridine synthase RluA family.</text>
</comment>
<comment type="catalytic activity">
    <reaction evidence="1 6">
        <text>a uridine in RNA = a pseudouridine in RNA</text>
        <dbReference type="Rhea" id="RHEA:48348"/>
        <dbReference type="Rhea" id="RHEA-COMP:12068"/>
        <dbReference type="Rhea" id="RHEA-COMP:12069"/>
        <dbReference type="ChEBI" id="CHEBI:65314"/>
        <dbReference type="ChEBI" id="CHEBI:65315"/>
    </reaction>
</comment>
<evidence type="ECO:0000256" key="4">
    <source>
        <dbReference type="PIRSR" id="PIRSR606225-1"/>
    </source>
</evidence>
<dbReference type="PANTHER" id="PTHR21600:SF44">
    <property type="entry name" value="RIBOSOMAL LARGE SUBUNIT PSEUDOURIDINE SYNTHASE D"/>
    <property type="match status" value="1"/>
</dbReference>
<evidence type="ECO:0000256" key="2">
    <source>
        <dbReference type="ARBA" id="ARBA00010876"/>
    </source>
</evidence>
<keyword evidence="3 6" id="KW-0413">Isomerase</keyword>
<name>A0A2T4Z6J0_9BACL</name>
<organism evidence="8 9">
    <name type="scientific">Desmospora activa DSM 45169</name>
    <dbReference type="NCBI Taxonomy" id="1121389"/>
    <lineage>
        <taxon>Bacteria</taxon>
        <taxon>Bacillati</taxon>
        <taxon>Bacillota</taxon>
        <taxon>Bacilli</taxon>
        <taxon>Bacillales</taxon>
        <taxon>Thermoactinomycetaceae</taxon>
        <taxon>Desmospora</taxon>
    </lineage>
</organism>
<dbReference type="NCBIfam" id="TIGR00005">
    <property type="entry name" value="rluA_subfam"/>
    <property type="match status" value="1"/>
</dbReference>
<evidence type="ECO:0000256" key="3">
    <source>
        <dbReference type="ARBA" id="ARBA00023235"/>
    </source>
</evidence>
<dbReference type="AlphaFoldDB" id="A0A2T4Z6J0"/>
<dbReference type="InterPro" id="IPR020103">
    <property type="entry name" value="PsdUridine_synth_cat_dom_sf"/>
</dbReference>
<dbReference type="Proteomes" id="UP000241639">
    <property type="component" value="Unassembled WGS sequence"/>
</dbReference>
<dbReference type="InterPro" id="IPR036986">
    <property type="entry name" value="S4_RNA-bd_sf"/>
</dbReference>
<protein>
    <recommendedName>
        <fullName evidence="6">Pseudouridine synthase</fullName>
        <ecNumber evidence="6">5.4.99.-</ecNumber>
    </recommendedName>
</protein>
<comment type="caution">
    <text evidence="8">The sequence shown here is derived from an EMBL/GenBank/DDBJ whole genome shotgun (WGS) entry which is preliminary data.</text>
</comment>
<dbReference type="CDD" id="cd02869">
    <property type="entry name" value="PseudoU_synth_RluA_like"/>
    <property type="match status" value="1"/>
</dbReference>
<dbReference type="InterPro" id="IPR006225">
    <property type="entry name" value="PsdUridine_synth_RluC/D"/>
</dbReference>
<dbReference type="InterPro" id="IPR006224">
    <property type="entry name" value="PsdUridine_synth_RluA-like_CS"/>
</dbReference>
<dbReference type="GO" id="GO:0000455">
    <property type="term" value="P:enzyme-directed rRNA pseudouridine synthesis"/>
    <property type="evidence" value="ECO:0007669"/>
    <property type="project" value="TreeGrafter"/>
</dbReference>
<dbReference type="Gene3D" id="3.30.2350.10">
    <property type="entry name" value="Pseudouridine synthase"/>
    <property type="match status" value="1"/>
</dbReference>
<dbReference type="SUPFAM" id="SSF55120">
    <property type="entry name" value="Pseudouridine synthase"/>
    <property type="match status" value="1"/>
</dbReference>
<feature type="domain" description="Pseudouridine synthase RsuA/RluA-like" evidence="7">
    <location>
        <begin position="92"/>
        <end position="243"/>
    </location>
</feature>
<evidence type="ECO:0000313" key="8">
    <source>
        <dbReference type="EMBL" id="PTM57495.1"/>
    </source>
</evidence>
<dbReference type="GO" id="GO:0009982">
    <property type="term" value="F:pseudouridine synthase activity"/>
    <property type="evidence" value="ECO:0007669"/>
    <property type="project" value="InterPro"/>
</dbReference>
<evidence type="ECO:0000256" key="6">
    <source>
        <dbReference type="RuleBase" id="RU362028"/>
    </source>
</evidence>
<dbReference type="Pfam" id="PF00849">
    <property type="entry name" value="PseudoU_synth_2"/>
    <property type="match status" value="1"/>
</dbReference>
<proteinExistence type="inferred from homology"/>
<dbReference type="EC" id="5.4.99.-" evidence="6"/>
<dbReference type="PROSITE" id="PS50889">
    <property type="entry name" value="S4"/>
    <property type="match status" value="1"/>
</dbReference>
<dbReference type="PANTHER" id="PTHR21600">
    <property type="entry name" value="MITOCHONDRIAL RNA PSEUDOURIDINE SYNTHASE"/>
    <property type="match status" value="1"/>
</dbReference>
<dbReference type="PROSITE" id="PS01129">
    <property type="entry name" value="PSI_RLU"/>
    <property type="match status" value="1"/>
</dbReference>